<sequence>MQLNQIKLIAAIAKEIEQQHPGIGLEPRWFNAITQAVNGICAEFAKPVVKASEGMGLTAWLASDDTGLSSLYMASILTGEFKAENHYPRDPADFGRCLRLIEAVPEMESKIRDMSQHGDKWAVVAAHWHEWAEVYRADDGQRLYRLMRLCYEGGV</sequence>
<gene>
    <name evidence="1" type="ORF">EGO53_05540</name>
</gene>
<evidence type="ECO:0000313" key="2">
    <source>
        <dbReference type="Proteomes" id="UP000317572"/>
    </source>
</evidence>
<proteinExistence type="predicted"/>
<protein>
    <submittedName>
        <fullName evidence="1">Uncharacterized protein</fullName>
    </submittedName>
</protein>
<dbReference type="EMBL" id="CP033893">
    <property type="protein sequence ID" value="QDL35382.1"/>
    <property type="molecule type" value="Genomic_DNA"/>
</dbReference>
<reference evidence="1 2" key="1">
    <citation type="submission" date="2018-11" db="EMBL/GenBank/DDBJ databases">
        <title>The first complete genome of Serratia liquefaciens isolated from metalophyte plant revel distinctness adaptive mechanisms in an extreme habitat.</title>
        <authorList>
            <person name="Caneschi W.L."/>
            <person name="Sanchez A.B."/>
            <person name="Felestrino E.B."/>
            <person name="Assis R.A.B."/>
            <person name="Lemes C.G.C."/>
            <person name="Cordeiro I.F."/>
            <person name="Fonseca N.P."/>
            <person name="Villa M."/>
            <person name="Vieira I.T."/>
            <person name="Moraes L.A."/>
            <person name="Kamino L.H.Y."/>
            <person name="do Carmo F."/>
            <person name="Garcia C.M."/>
            <person name="Almeida N.F."/>
            <person name="Silva R.S."/>
            <person name="Ferro J.A."/>
            <person name="Ferro M.I.T."/>
            <person name="Varani A.M."/>
            <person name="Ferreira R.M."/>
            <person name="dos Santos V.L."/>
            <person name="Silva U.C."/>
            <person name="Setubal J.C."/>
            <person name="Moreira L.M."/>
        </authorList>
    </citation>
    <scope>NUCLEOTIDE SEQUENCE [LARGE SCALE GENOMIC DNA]</scope>
    <source>
        <strain evidence="1 2">FG3</strain>
    </source>
</reference>
<evidence type="ECO:0000313" key="1">
    <source>
        <dbReference type="EMBL" id="QDL35382.1"/>
    </source>
</evidence>
<organism evidence="1 2">
    <name type="scientific">Serratia liquefaciens</name>
    <dbReference type="NCBI Taxonomy" id="614"/>
    <lineage>
        <taxon>Bacteria</taxon>
        <taxon>Pseudomonadati</taxon>
        <taxon>Pseudomonadota</taxon>
        <taxon>Gammaproteobacteria</taxon>
        <taxon>Enterobacterales</taxon>
        <taxon>Yersiniaceae</taxon>
        <taxon>Serratia</taxon>
    </lineage>
</organism>
<dbReference type="AlphaFoldDB" id="A0A515D4P4"/>
<name>A0A515D4P4_SERLI</name>
<dbReference type="Proteomes" id="UP000317572">
    <property type="component" value="Chromosome"/>
</dbReference>
<accession>A0A515D4P4</accession>